<protein>
    <recommendedName>
        <fullName evidence="3">Response regulatory domain-containing protein</fullName>
    </recommendedName>
</protein>
<evidence type="ECO:0000256" key="1">
    <source>
        <dbReference type="ARBA" id="ARBA00022553"/>
    </source>
</evidence>
<dbReference type="OrthoDB" id="7298659at2"/>
<dbReference type="PROSITE" id="PS50110">
    <property type="entry name" value="RESPONSE_REGULATORY"/>
    <property type="match status" value="1"/>
</dbReference>
<dbReference type="InterPro" id="IPR001789">
    <property type="entry name" value="Sig_transdc_resp-reg_receiver"/>
</dbReference>
<gene>
    <name evidence="4" type="ORF">C882_1954</name>
</gene>
<dbReference type="Gene3D" id="3.40.50.2300">
    <property type="match status" value="1"/>
</dbReference>
<name>K9GLY7_9PROT</name>
<feature type="modified residue" description="4-aspartylphosphate" evidence="2">
    <location>
        <position position="64"/>
    </location>
</feature>
<proteinExistence type="predicted"/>
<dbReference type="SUPFAM" id="SSF52172">
    <property type="entry name" value="CheY-like"/>
    <property type="match status" value="1"/>
</dbReference>
<keyword evidence="5" id="KW-1185">Reference proteome</keyword>
<dbReference type="STRING" id="1238182.C882_1954"/>
<organism evidence="4 5">
    <name type="scientific">Caenispirillum salinarum AK4</name>
    <dbReference type="NCBI Taxonomy" id="1238182"/>
    <lineage>
        <taxon>Bacteria</taxon>
        <taxon>Pseudomonadati</taxon>
        <taxon>Pseudomonadota</taxon>
        <taxon>Alphaproteobacteria</taxon>
        <taxon>Rhodospirillales</taxon>
        <taxon>Novispirillaceae</taxon>
        <taxon>Caenispirillum</taxon>
    </lineage>
</organism>
<evidence type="ECO:0000313" key="4">
    <source>
        <dbReference type="EMBL" id="EKV27025.1"/>
    </source>
</evidence>
<dbReference type="InterPro" id="IPR011006">
    <property type="entry name" value="CheY-like_superfamily"/>
</dbReference>
<keyword evidence="1 2" id="KW-0597">Phosphoprotein</keyword>
<dbReference type="AlphaFoldDB" id="K9GLY7"/>
<dbReference type="GO" id="GO:0000160">
    <property type="term" value="P:phosphorelay signal transduction system"/>
    <property type="evidence" value="ECO:0007669"/>
    <property type="project" value="InterPro"/>
</dbReference>
<evidence type="ECO:0000313" key="5">
    <source>
        <dbReference type="Proteomes" id="UP000009881"/>
    </source>
</evidence>
<comment type="caution">
    <text evidence="4">The sequence shown here is derived from an EMBL/GenBank/DDBJ whole genome shotgun (WGS) entry which is preliminary data.</text>
</comment>
<dbReference type="PANTHER" id="PTHR44591:SF3">
    <property type="entry name" value="RESPONSE REGULATORY DOMAIN-CONTAINING PROTEIN"/>
    <property type="match status" value="1"/>
</dbReference>
<dbReference type="PANTHER" id="PTHR44591">
    <property type="entry name" value="STRESS RESPONSE REGULATOR PROTEIN 1"/>
    <property type="match status" value="1"/>
</dbReference>
<feature type="domain" description="Response regulatory" evidence="3">
    <location>
        <begin position="13"/>
        <end position="132"/>
    </location>
</feature>
<dbReference type="InterPro" id="IPR050595">
    <property type="entry name" value="Bact_response_regulator"/>
</dbReference>
<sequence length="145" mass="15301">MTTRITPHLSDHRVLIANGSPGLRRLLNTLVGTLAMPAGIDEACCGTCALDTLVETPAGLVIADACMDQMDGLALLTAMRREARLARVPVILLRDPVRDPTPSHIWKAAGADAVLDKPLSLRKFAVSLRDTAERTAVAHSGAGTA</sequence>
<dbReference type="Proteomes" id="UP000009881">
    <property type="component" value="Unassembled WGS sequence"/>
</dbReference>
<dbReference type="SMART" id="SM00448">
    <property type="entry name" value="REC"/>
    <property type="match status" value="1"/>
</dbReference>
<dbReference type="EMBL" id="ANHY01000021">
    <property type="protein sequence ID" value="EKV27025.1"/>
    <property type="molecule type" value="Genomic_DNA"/>
</dbReference>
<dbReference type="Pfam" id="PF00072">
    <property type="entry name" value="Response_reg"/>
    <property type="match status" value="1"/>
</dbReference>
<dbReference type="RefSeq" id="WP_009542350.1">
    <property type="nucleotide sequence ID" value="NZ_ANHY01000021.1"/>
</dbReference>
<evidence type="ECO:0000259" key="3">
    <source>
        <dbReference type="PROSITE" id="PS50110"/>
    </source>
</evidence>
<reference evidence="4 5" key="1">
    <citation type="journal article" date="2013" name="Genome Announc.">
        <title>Draft Genome Sequence of an Alphaproteobacterium, Caenispirillum salinarum AK4(T), Isolated from a Solar Saltern.</title>
        <authorList>
            <person name="Khatri I."/>
            <person name="Singh A."/>
            <person name="Korpole S."/>
            <person name="Pinnaka A.K."/>
            <person name="Subramanian S."/>
        </authorList>
    </citation>
    <scope>NUCLEOTIDE SEQUENCE [LARGE SCALE GENOMIC DNA]</scope>
    <source>
        <strain evidence="4 5">AK4</strain>
    </source>
</reference>
<evidence type="ECO:0000256" key="2">
    <source>
        <dbReference type="PROSITE-ProRule" id="PRU00169"/>
    </source>
</evidence>
<accession>K9GLY7</accession>